<name>A0A2I0U7L1_LIMLA</name>
<organism evidence="1 2">
    <name type="scientific">Limosa lapponica baueri</name>
    <dbReference type="NCBI Taxonomy" id="1758121"/>
    <lineage>
        <taxon>Eukaryota</taxon>
        <taxon>Metazoa</taxon>
        <taxon>Chordata</taxon>
        <taxon>Craniata</taxon>
        <taxon>Vertebrata</taxon>
        <taxon>Euteleostomi</taxon>
        <taxon>Archelosauria</taxon>
        <taxon>Archosauria</taxon>
        <taxon>Dinosauria</taxon>
        <taxon>Saurischia</taxon>
        <taxon>Theropoda</taxon>
        <taxon>Coelurosauria</taxon>
        <taxon>Aves</taxon>
        <taxon>Neognathae</taxon>
        <taxon>Neoaves</taxon>
        <taxon>Charadriiformes</taxon>
        <taxon>Scolopacidae</taxon>
        <taxon>Limosa</taxon>
    </lineage>
</organism>
<evidence type="ECO:0000313" key="1">
    <source>
        <dbReference type="EMBL" id="PKU42074.1"/>
    </source>
</evidence>
<gene>
    <name evidence="1" type="ORF">llap_7613</name>
</gene>
<dbReference type="Proteomes" id="UP000233556">
    <property type="component" value="Unassembled WGS sequence"/>
</dbReference>
<evidence type="ECO:0000313" key="2">
    <source>
        <dbReference type="Proteomes" id="UP000233556"/>
    </source>
</evidence>
<sequence>MIRGLEHLSCEDRLRELGLFSLEKRRLWGELTAAFQYLKGAYRRDGEGLFIRECSNRMKGSSYNFVTLFAASEAENTCLAVLPQKMLLEAVGKNVSSNFSANEKRDRYSGGRERKDAIGLVGHKGTLSAHGHPIVHQDSQLFLLKASLQQVSPQPALVHGVISPQVQHPTLAFVEIHQVPLYPTLQPVQVSLYGSTDLHRVNDPSQFCIVSKLAEGTFHPFIQVTDEYIEEDWTQC</sequence>
<accession>A0A2I0U7L1</accession>
<dbReference type="AlphaFoldDB" id="A0A2I0U7L1"/>
<dbReference type="EMBL" id="KZ506034">
    <property type="protein sequence ID" value="PKU42074.1"/>
    <property type="molecule type" value="Genomic_DNA"/>
</dbReference>
<reference evidence="2" key="2">
    <citation type="submission" date="2017-12" db="EMBL/GenBank/DDBJ databases">
        <title>Genome sequence of the Bar-tailed Godwit (Limosa lapponica baueri).</title>
        <authorList>
            <person name="Lima N.C.B."/>
            <person name="Parody-Merino A.M."/>
            <person name="Battley P.F."/>
            <person name="Fidler A.E."/>
            <person name="Prosdocimi F."/>
        </authorList>
    </citation>
    <scope>NUCLEOTIDE SEQUENCE [LARGE SCALE GENOMIC DNA]</scope>
</reference>
<proteinExistence type="predicted"/>
<keyword evidence="2" id="KW-1185">Reference proteome</keyword>
<protein>
    <submittedName>
        <fullName evidence="1">Uncharacterized protein</fullName>
    </submittedName>
</protein>
<reference evidence="2" key="1">
    <citation type="submission" date="2017-11" db="EMBL/GenBank/DDBJ databases">
        <authorList>
            <person name="Lima N.C."/>
            <person name="Parody-Merino A.M."/>
            <person name="Battley P.F."/>
            <person name="Fidler A.E."/>
            <person name="Prosdocimi F."/>
        </authorList>
    </citation>
    <scope>NUCLEOTIDE SEQUENCE [LARGE SCALE GENOMIC DNA]</scope>
</reference>